<accession>A0AC61RJL1</accession>
<proteinExistence type="predicted"/>
<sequence length="129" mass="14664">MNRKIYLERMTFSRYDGGRCLVYLNEEKIENHVPADAPEGFKPVTAYAYTGPEDDGGTLIEAADDSRDSLINGVIRSRYSQTEEDAIKTHQILALTNPGHDKAADYASEWARFNIEREDAIKTVDSWFE</sequence>
<dbReference type="EMBL" id="SRYB01000003">
    <property type="protein sequence ID" value="TGY80259.1"/>
    <property type="molecule type" value="Genomic_DNA"/>
</dbReference>
<protein>
    <submittedName>
        <fullName evidence="1">Uncharacterized protein</fullName>
    </submittedName>
</protein>
<dbReference type="Proteomes" id="UP000306319">
    <property type="component" value="Unassembled WGS sequence"/>
</dbReference>
<name>A0AC61RJL1_9BACT</name>
<keyword evidence="2" id="KW-1185">Reference proteome</keyword>
<comment type="caution">
    <text evidence="1">The sequence shown here is derived from an EMBL/GenBank/DDBJ whole genome shotgun (WGS) entry which is preliminary data.</text>
</comment>
<reference evidence="1" key="1">
    <citation type="submission" date="2019-04" db="EMBL/GenBank/DDBJ databases">
        <title>Microbes associate with the intestines of laboratory mice.</title>
        <authorList>
            <person name="Navarre W."/>
            <person name="Wong E."/>
            <person name="Huang K."/>
            <person name="Tropini C."/>
            <person name="Ng K."/>
            <person name="Yu B."/>
        </authorList>
    </citation>
    <scope>NUCLEOTIDE SEQUENCE</scope>
    <source>
        <strain evidence="1">NM04_E33</strain>
    </source>
</reference>
<evidence type="ECO:0000313" key="1">
    <source>
        <dbReference type="EMBL" id="TGY80259.1"/>
    </source>
</evidence>
<organism evidence="1 2">
    <name type="scientific">Lepagella muris</name>
    <dbReference type="NCBI Taxonomy" id="3032870"/>
    <lineage>
        <taxon>Bacteria</taxon>
        <taxon>Pseudomonadati</taxon>
        <taxon>Bacteroidota</taxon>
        <taxon>Bacteroidia</taxon>
        <taxon>Bacteroidales</taxon>
        <taxon>Muribaculaceae</taxon>
        <taxon>Lepagella</taxon>
    </lineage>
</organism>
<gene>
    <name evidence="1" type="ORF">E5331_03205</name>
</gene>
<evidence type="ECO:0000313" key="2">
    <source>
        <dbReference type="Proteomes" id="UP000306319"/>
    </source>
</evidence>